<evidence type="ECO:0000256" key="1">
    <source>
        <dbReference type="SAM" id="MobiDB-lite"/>
    </source>
</evidence>
<feature type="compositionally biased region" description="Polar residues" evidence="1">
    <location>
        <begin position="153"/>
        <end position="163"/>
    </location>
</feature>
<keyword evidence="3" id="KW-1185">Reference proteome</keyword>
<dbReference type="AlphaFoldDB" id="A0A9P5WWW8"/>
<reference evidence="2" key="1">
    <citation type="submission" date="2020-11" db="EMBL/GenBank/DDBJ databases">
        <authorList>
            <consortium name="DOE Joint Genome Institute"/>
            <person name="Ahrendt S."/>
            <person name="Riley R."/>
            <person name="Andreopoulos W."/>
            <person name="Labutti K."/>
            <person name="Pangilinan J."/>
            <person name="Ruiz-Duenas F.J."/>
            <person name="Barrasa J.M."/>
            <person name="Sanchez-Garcia M."/>
            <person name="Camarero S."/>
            <person name="Miyauchi S."/>
            <person name="Serrano A."/>
            <person name="Linde D."/>
            <person name="Babiker R."/>
            <person name="Drula E."/>
            <person name="Ayuso-Fernandez I."/>
            <person name="Pacheco R."/>
            <person name="Padilla G."/>
            <person name="Ferreira P."/>
            <person name="Barriuso J."/>
            <person name="Kellner H."/>
            <person name="Castanera R."/>
            <person name="Alfaro M."/>
            <person name="Ramirez L."/>
            <person name="Pisabarro A.G."/>
            <person name="Kuo A."/>
            <person name="Tritt A."/>
            <person name="Lipzen A."/>
            <person name="He G."/>
            <person name="Yan M."/>
            <person name="Ng V."/>
            <person name="Cullen D."/>
            <person name="Martin F."/>
            <person name="Rosso M.-N."/>
            <person name="Henrissat B."/>
            <person name="Hibbett D."/>
            <person name="Martinez A.T."/>
            <person name="Grigoriev I.V."/>
        </authorList>
    </citation>
    <scope>NUCLEOTIDE SEQUENCE</scope>
    <source>
        <strain evidence="2">MF-IS2</strain>
    </source>
</reference>
<organism evidence="2 3">
    <name type="scientific">Macrolepiota fuliginosa MF-IS2</name>
    <dbReference type="NCBI Taxonomy" id="1400762"/>
    <lineage>
        <taxon>Eukaryota</taxon>
        <taxon>Fungi</taxon>
        <taxon>Dikarya</taxon>
        <taxon>Basidiomycota</taxon>
        <taxon>Agaricomycotina</taxon>
        <taxon>Agaricomycetes</taxon>
        <taxon>Agaricomycetidae</taxon>
        <taxon>Agaricales</taxon>
        <taxon>Agaricineae</taxon>
        <taxon>Agaricaceae</taxon>
        <taxon>Macrolepiota</taxon>
    </lineage>
</organism>
<evidence type="ECO:0000313" key="2">
    <source>
        <dbReference type="EMBL" id="KAF9439862.1"/>
    </source>
</evidence>
<dbReference type="Proteomes" id="UP000807342">
    <property type="component" value="Unassembled WGS sequence"/>
</dbReference>
<evidence type="ECO:0000313" key="3">
    <source>
        <dbReference type="Proteomes" id="UP000807342"/>
    </source>
</evidence>
<sequence>MRSQYIVASIGLNAFNNINPSLMGAEFVVLLVQALSEDHKMLLFTSPPNSSTLESNDPLSMVIDNDDLPSTSPAHLNFNAEAPVINQHTLGDLSRELSVMQLSITYPPKQVPAATPATDAGNPVQTSSPNMAEVPTVSNFKKKTTMECPHGTQVRTSGRQTKPPSVMGPLTQKDQPPQKKVPANQRFIWVDAPEETVNPSAPGLSASNNITPKPKAPHTKKGRKNK</sequence>
<accession>A0A9P5WWW8</accession>
<protein>
    <submittedName>
        <fullName evidence="2">Uncharacterized protein</fullName>
    </submittedName>
</protein>
<feature type="region of interest" description="Disordered" evidence="1">
    <location>
        <begin position="112"/>
        <end position="226"/>
    </location>
</feature>
<comment type="caution">
    <text evidence="2">The sequence shown here is derived from an EMBL/GenBank/DDBJ whole genome shotgun (WGS) entry which is preliminary data.</text>
</comment>
<gene>
    <name evidence="2" type="ORF">P691DRAFT_784469</name>
</gene>
<dbReference type="EMBL" id="MU153243">
    <property type="protein sequence ID" value="KAF9439862.1"/>
    <property type="molecule type" value="Genomic_DNA"/>
</dbReference>
<feature type="compositionally biased region" description="Basic residues" evidence="1">
    <location>
        <begin position="215"/>
        <end position="226"/>
    </location>
</feature>
<name>A0A9P5WWW8_9AGAR</name>
<proteinExistence type="predicted"/>